<evidence type="ECO:0000259" key="2">
    <source>
        <dbReference type="PROSITE" id="PS51782"/>
    </source>
</evidence>
<dbReference type="InterPro" id="IPR018392">
    <property type="entry name" value="LysM"/>
</dbReference>
<keyword evidence="4" id="KW-1185">Reference proteome</keyword>
<dbReference type="EMBL" id="CP036263">
    <property type="protein sequence ID" value="QDT01021.1"/>
    <property type="molecule type" value="Genomic_DNA"/>
</dbReference>
<protein>
    <submittedName>
        <fullName evidence="3">LysM domain protein</fullName>
    </submittedName>
</protein>
<organism evidence="3 4">
    <name type="scientific">Adhaeretor mobilis</name>
    <dbReference type="NCBI Taxonomy" id="1930276"/>
    <lineage>
        <taxon>Bacteria</taxon>
        <taxon>Pseudomonadati</taxon>
        <taxon>Planctomycetota</taxon>
        <taxon>Planctomycetia</taxon>
        <taxon>Pirellulales</taxon>
        <taxon>Lacipirellulaceae</taxon>
        <taxon>Adhaeretor</taxon>
    </lineage>
</organism>
<name>A0A517N1L4_9BACT</name>
<reference evidence="3 4" key="1">
    <citation type="submission" date="2019-02" db="EMBL/GenBank/DDBJ databases">
        <title>Deep-cultivation of Planctomycetes and their phenomic and genomic characterization uncovers novel biology.</title>
        <authorList>
            <person name="Wiegand S."/>
            <person name="Jogler M."/>
            <person name="Boedeker C."/>
            <person name="Pinto D."/>
            <person name="Vollmers J."/>
            <person name="Rivas-Marin E."/>
            <person name="Kohn T."/>
            <person name="Peeters S.H."/>
            <person name="Heuer A."/>
            <person name="Rast P."/>
            <person name="Oberbeckmann S."/>
            <person name="Bunk B."/>
            <person name="Jeske O."/>
            <person name="Meyerdierks A."/>
            <person name="Storesund J.E."/>
            <person name="Kallscheuer N."/>
            <person name="Luecker S."/>
            <person name="Lage O.M."/>
            <person name="Pohl T."/>
            <person name="Merkel B.J."/>
            <person name="Hornburger P."/>
            <person name="Mueller R.-W."/>
            <person name="Bruemmer F."/>
            <person name="Labrenz M."/>
            <person name="Spormann A.M."/>
            <person name="Op den Camp H."/>
            <person name="Overmann J."/>
            <person name="Amann R."/>
            <person name="Jetten M.S.M."/>
            <person name="Mascher T."/>
            <person name="Medema M.H."/>
            <person name="Devos D.P."/>
            <person name="Kaster A.-K."/>
            <person name="Ovreas L."/>
            <person name="Rohde M."/>
            <person name="Galperin M.Y."/>
            <person name="Jogler C."/>
        </authorList>
    </citation>
    <scope>NUCLEOTIDE SEQUENCE [LARGE SCALE GENOMIC DNA]</scope>
    <source>
        <strain evidence="3 4">HG15A2</strain>
    </source>
</reference>
<dbReference type="OrthoDB" id="9787225at2"/>
<sequence length="431" mass="45371">MSSIRPLATITFLVCVGVVLYLRINETDPVLPEGMGEYSLEDDLAIDDPATGAFGGDAFGTSADTGSSESFAIDDGSGPPPFTPPATPAYTGDAGSPPPAWTPPVTSAPADTSAESTLGDDQATVPDMPEVPEMGGSDETTAQSERLAMTVTPNTIVQEEEVEQLDLETDTPAAYQQQNNDSATAGLPQNTTPTPQTSLFAATRVAVQAALDRGELSQALLLLSDWHGDPSLTKAETDEVNQLLGQLAGTVIYSSEPRLEAPYLVQAGETIQQIAAKYDVPWQLLAKINGLGTPDALQTGQSLKVIRGPFNAKVDLSSRELTLMLGRRYAGRFQVTMDPAATIEEGSWMVDQKLVTPAGGLYGSANGASDSRSIVLSNPSTTSGQVAVIRGPSDQSRVASEPVERTISLREGEVADLYDIISVGSRVTIQR</sequence>
<feature type="domain" description="LysM" evidence="2">
    <location>
        <begin position="261"/>
        <end position="305"/>
    </location>
</feature>
<dbReference type="AlphaFoldDB" id="A0A517N1L4"/>
<feature type="region of interest" description="Disordered" evidence="1">
    <location>
        <begin position="49"/>
        <end position="142"/>
    </location>
</feature>
<dbReference type="InterPro" id="IPR036779">
    <property type="entry name" value="LysM_dom_sf"/>
</dbReference>
<accession>A0A517N1L4</accession>
<dbReference type="SUPFAM" id="SSF54106">
    <property type="entry name" value="LysM domain"/>
    <property type="match status" value="1"/>
</dbReference>
<dbReference type="Gene3D" id="3.10.350.10">
    <property type="entry name" value="LysM domain"/>
    <property type="match status" value="1"/>
</dbReference>
<evidence type="ECO:0000313" key="3">
    <source>
        <dbReference type="EMBL" id="QDT01021.1"/>
    </source>
</evidence>
<proteinExistence type="predicted"/>
<dbReference type="CDD" id="cd00118">
    <property type="entry name" value="LysM"/>
    <property type="match status" value="1"/>
</dbReference>
<feature type="compositionally biased region" description="Pro residues" evidence="1">
    <location>
        <begin position="78"/>
        <end position="87"/>
    </location>
</feature>
<dbReference type="Pfam" id="PF01476">
    <property type="entry name" value="LysM"/>
    <property type="match status" value="1"/>
</dbReference>
<dbReference type="PROSITE" id="PS51782">
    <property type="entry name" value="LYSM"/>
    <property type="match status" value="1"/>
</dbReference>
<dbReference type="KEGG" id="amob:HG15A2_43630"/>
<gene>
    <name evidence="3" type="ORF">HG15A2_43630</name>
</gene>
<evidence type="ECO:0000256" key="1">
    <source>
        <dbReference type="SAM" id="MobiDB-lite"/>
    </source>
</evidence>
<dbReference type="SMART" id="SM00257">
    <property type="entry name" value="LysM"/>
    <property type="match status" value="1"/>
</dbReference>
<dbReference type="RefSeq" id="WP_145062913.1">
    <property type="nucleotide sequence ID" value="NZ_CP036263.1"/>
</dbReference>
<dbReference type="Proteomes" id="UP000319852">
    <property type="component" value="Chromosome"/>
</dbReference>
<evidence type="ECO:0000313" key="4">
    <source>
        <dbReference type="Proteomes" id="UP000319852"/>
    </source>
</evidence>